<feature type="compositionally biased region" description="Low complexity" evidence="1">
    <location>
        <begin position="118"/>
        <end position="133"/>
    </location>
</feature>
<gene>
    <name evidence="2" type="ORF">AVDCRST_MAG77-3741</name>
</gene>
<feature type="compositionally biased region" description="Low complexity" evidence="1">
    <location>
        <begin position="35"/>
        <end position="66"/>
    </location>
</feature>
<evidence type="ECO:0000313" key="2">
    <source>
        <dbReference type="EMBL" id="CAA9267543.1"/>
    </source>
</evidence>
<dbReference type="EMBL" id="CADCTC010000170">
    <property type="protein sequence ID" value="CAA9267543.1"/>
    <property type="molecule type" value="Genomic_DNA"/>
</dbReference>
<proteinExistence type="predicted"/>
<accession>A0A6J4J135</accession>
<protein>
    <submittedName>
        <fullName evidence="2">Uncharacterized protein</fullName>
    </submittedName>
</protein>
<feature type="compositionally biased region" description="Polar residues" evidence="1">
    <location>
        <begin position="20"/>
        <end position="34"/>
    </location>
</feature>
<organism evidence="2">
    <name type="scientific">uncultured Chloroflexota bacterium</name>
    <dbReference type="NCBI Taxonomy" id="166587"/>
    <lineage>
        <taxon>Bacteria</taxon>
        <taxon>Bacillati</taxon>
        <taxon>Chloroflexota</taxon>
        <taxon>environmental samples</taxon>
    </lineage>
</organism>
<feature type="region of interest" description="Disordered" evidence="1">
    <location>
        <begin position="1"/>
        <end position="83"/>
    </location>
</feature>
<evidence type="ECO:0000256" key="1">
    <source>
        <dbReference type="SAM" id="MobiDB-lite"/>
    </source>
</evidence>
<feature type="compositionally biased region" description="Gly residues" evidence="1">
    <location>
        <begin position="207"/>
        <end position="220"/>
    </location>
</feature>
<sequence length="220" mass="19919">MTGSGTIGSEREPGGGGAVPQSTGAADVTHTSDTSGGSSAIGRASAGLTGLGADSASSGDSLQGGQTERTTLGDAQGTQGAGLNLGLGSGAAGGLGMHGDTEARLRAEVTGPSGGAAGSATPHGVEQAGSADGAAGGLGGGLGGPSGAGAGTVRARGADGHESGAGLRGTGAMNDDRADETGASPEAQDGTTTAAHGGSIIDRVTTGQGGDVGGGLTGPG</sequence>
<feature type="compositionally biased region" description="Gly residues" evidence="1">
    <location>
        <begin position="134"/>
        <end position="150"/>
    </location>
</feature>
<name>A0A6J4J135_9CHLR</name>
<feature type="region of interest" description="Disordered" evidence="1">
    <location>
        <begin position="109"/>
        <end position="220"/>
    </location>
</feature>
<reference evidence="2" key="1">
    <citation type="submission" date="2020-02" db="EMBL/GenBank/DDBJ databases">
        <authorList>
            <person name="Meier V. D."/>
        </authorList>
    </citation>
    <scope>NUCLEOTIDE SEQUENCE</scope>
    <source>
        <strain evidence="2">AVDCRST_MAG77</strain>
    </source>
</reference>
<dbReference type="AlphaFoldDB" id="A0A6J4J135"/>